<protein>
    <submittedName>
        <fullName evidence="1">Uncharacterized protein</fullName>
    </submittedName>
</protein>
<evidence type="ECO:0000313" key="2">
    <source>
        <dbReference type="Proteomes" id="UP001430953"/>
    </source>
</evidence>
<keyword evidence="2" id="KW-1185">Reference proteome</keyword>
<comment type="caution">
    <text evidence="1">The sequence shown here is derived from an EMBL/GenBank/DDBJ whole genome shotgun (WGS) entry which is preliminary data.</text>
</comment>
<sequence>MSPCHLTSEARFLTSNTRSRCLEHEEPVKVPAILKIYNANDNGPPLFHEKKSPRCFSTSNNVINYAMKQAAMVYKEFLWRCSRLIIY</sequence>
<accession>A0AAW2FAG2</accession>
<proteinExistence type="predicted"/>
<evidence type="ECO:0000313" key="1">
    <source>
        <dbReference type="EMBL" id="KAL0111496.1"/>
    </source>
</evidence>
<reference evidence="1 2" key="1">
    <citation type="submission" date="2023-03" db="EMBL/GenBank/DDBJ databases">
        <title>High recombination rates correlate with genetic variation in Cardiocondyla obscurior ants.</title>
        <authorList>
            <person name="Errbii M."/>
        </authorList>
    </citation>
    <scope>NUCLEOTIDE SEQUENCE [LARGE SCALE GENOMIC DNA]</scope>
    <source>
        <strain evidence="1">Alpha-2009</strain>
        <tissue evidence="1">Whole body</tissue>
    </source>
</reference>
<gene>
    <name evidence="1" type="ORF">PUN28_012998</name>
</gene>
<organism evidence="1 2">
    <name type="scientific">Cardiocondyla obscurior</name>
    <dbReference type="NCBI Taxonomy" id="286306"/>
    <lineage>
        <taxon>Eukaryota</taxon>
        <taxon>Metazoa</taxon>
        <taxon>Ecdysozoa</taxon>
        <taxon>Arthropoda</taxon>
        <taxon>Hexapoda</taxon>
        <taxon>Insecta</taxon>
        <taxon>Pterygota</taxon>
        <taxon>Neoptera</taxon>
        <taxon>Endopterygota</taxon>
        <taxon>Hymenoptera</taxon>
        <taxon>Apocrita</taxon>
        <taxon>Aculeata</taxon>
        <taxon>Formicoidea</taxon>
        <taxon>Formicidae</taxon>
        <taxon>Myrmicinae</taxon>
        <taxon>Cardiocondyla</taxon>
    </lineage>
</organism>
<dbReference type="Proteomes" id="UP001430953">
    <property type="component" value="Unassembled WGS sequence"/>
</dbReference>
<name>A0AAW2FAG2_9HYME</name>
<dbReference type="EMBL" id="JADYXP020000013">
    <property type="protein sequence ID" value="KAL0111496.1"/>
    <property type="molecule type" value="Genomic_DNA"/>
</dbReference>
<dbReference type="AlphaFoldDB" id="A0AAW2FAG2"/>